<sequence length="574" mass="63994">RRNYSGIKVTPQLSCELCRERKVKCDKLEPCTTCILSSVECLPIYRQRLPRGRHSQPKTANTERRNQPPPPNRPSPVTQPKPTPLPRDDFLTSDEADVLATGGSVAGQPPRAKLDDNRGPARSSTASHPTNNISLQNPAAKFPGAHAGTFGTLCFGGSISCTSPSLSNRDISIVLGRLCQVYLHQVDPVFKILHRPSLRKLLQHDSTYLGYPEGHASVIALSSAICYVATCSLSETQCRDMFQTSKAAVVAQYRRACETALDRADILVTGDITVLQAFVLYLVGRRSEGGEKVIWSLVALAIRLAKGMSLHADDTTTKPRGEPSFFDRQMRKRLWLTICVMDLQASFAHGSEPLIPVAEVSSALEGLRHLDDDDFDEQTTDEIPEREDLTCATFPFVTYHAQVSGRLLNYTGHQPQQQHDDRASAAFDRKAFELIRFCDPEASREAWFTWHSTQTLVASTRLAALRPQPLTLTGQERDNDAELQLAFRVLEKVRLMHTDSRCDGLRWYLGIPWHALAVAIAGCYVCTDEKMLRERWPLVEQVWQLQAGSSGSSSYSTVLASPLERLVRKTRERL</sequence>
<dbReference type="PANTHER" id="PTHR31001:SF50">
    <property type="entry name" value="ZN(II)2CYS6 TRANSCRIPTION FACTOR (EUROFUNG)"/>
    <property type="match status" value="1"/>
</dbReference>
<gene>
    <name evidence="6" type="ORF">OIDMADRAFT_63348</name>
</gene>
<keyword evidence="7" id="KW-1185">Reference proteome</keyword>
<name>A0A0C3CUQ4_OIDMZ</name>
<protein>
    <recommendedName>
        <fullName evidence="5">Zn(2)-C6 fungal-type domain-containing protein</fullName>
    </recommendedName>
</protein>
<dbReference type="EMBL" id="KN832895">
    <property type="protein sequence ID" value="KIM93457.1"/>
    <property type="molecule type" value="Genomic_DNA"/>
</dbReference>
<feature type="non-terminal residue" evidence="6">
    <location>
        <position position="1"/>
    </location>
</feature>
<proteinExistence type="predicted"/>
<dbReference type="InterPro" id="IPR036864">
    <property type="entry name" value="Zn2-C6_fun-type_DNA-bd_sf"/>
</dbReference>
<reference evidence="7" key="2">
    <citation type="submission" date="2015-01" db="EMBL/GenBank/DDBJ databases">
        <title>Evolutionary Origins and Diversification of the Mycorrhizal Mutualists.</title>
        <authorList>
            <consortium name="DOE Joint Genome Institute"/>
            <consortium name="Mycorrhizal Genomics Consortium"/>
            <person name="Kohler A."/>
            <person name="Kuo A."/>
            <person name="Nagy L.G."/>
            <person name="Floudas D."/>
            <person name="Copeland A."/>
            <person name="Barry K.W."/>
            <person name="Cichocki N."/>
            <person name="Veneault-Fourrey C."/>
            <person name="LaButti K."/>
            <person name="Lindquist E.A."/>
            <person name="Lipzen A."/>
            <person name="Lundell T."/>
            <person name="Morin E."/>
            <person name="Murat C."/>
            <person name="Riley R."/>
            <person name="Ohm R."/>
            <person name="Sun H."/>
            <person name="Tunlid A."/>
            <person name="Henrissat B."/>
            <person name="Grigoriev I.V."/>
            <person name="Hibbett D.S."/>
            <person name="Martin F."/>
        </authorList>
    </citation>
    <scope>NUCLEOTIDE SEQUENCE [LARGE SCALE GENOMIC DNA]</scope>
    <source>
        <strain evidence="7">Zn</strain>
    </source>
</reference>
<dbReference type="GO" id="GO:0008270">
    <property type="term" value="F:zinc ion binding"/>
    <property type="evidence" value="ECO:0007669"/>
    <property type="project" value="InterPro"/>
</dbReference>
<dbReference type="SMART" id="SM00066">
    <property type="entry name" value="GAL4"/>
    <property type="match status" value="1"/>
</dbReference>
<dbReference type="Gene3D" id="4.10.240.10">
    <property type="entry name" value="Zn(2)-C6 fungal-type DNA-binding domain"/>
    <property type="match status" value="1"/>
</dbReference>
<dbReference type="InterPro" id="IPR001138">
    <property type="entry name" value="Zn2Cys6_DnaBD"/>
</dbReference>
<dbReference type="SUPFAM" id="SSF57701">
    <property type="entry name" value="Zn2/Cys6 DNA-binding domain"/>
    <property type="match status" value="1"/>
</dbReference>
<dbReference type="Pfam" id="PF04082">
    <property type="entry name" value="Fungal_trans"/>
    <property type="match status" value="1"/>
</dbReference>
<accession>A0A0C3CUQ4</accession>
<dbReference type="CDD" id="cd12148">
    <property type="entry name" value="fungal_TF_MHR"/>
    <property type="match status" value="1"/>
</dbReference>
<dbReference type="AlphaFoldDB" id="A0A0C3CUQ4"/>
<dbReference type="CDD" id="cd00067">
    <property type="entry name" value="GAL4"/>
    <property type="match status" value="1"/>
</dbReference>
<dbReference type="GO" id="GO:0003677">
    <property type="term" value="F:DNA binding"/>
    <property type="evidence" value="ECO:0007669"/>
    <property type="project" value="InterPro"/>
</dbReference>
<evidence type="ECO:0000256" key="1">
    <source>
        <dbReference type="ARBA" id="ARBA00004123"/>
    </source>
</evidence>
<dbReference type="InParanoid" id="A0A0C3CUQ4"/>
<dbReference type="GO" id="GO:0000981">
    <property type="term" value="F:DNA-binding transcription factor activity, RNA polymerase II-specific"/>
    <property type="evidence" value="ECO:0007669"/>
    <property type="project" value="InterPro"/>
</dbReference>
<evidence type="ECO:0000256" key="4">
    <source>
        <dbReference type="SAM" id="MobiDB-lite"/>
    </source>
</evidence>
<dbReference type="PROSITE" id="PS00463">
    <property type="entry name" value="ZN2_CY6_FUNGAL_1"/>
    <property type="match status" value="1"/>
</dbReference>
<feature type="domain" description="Zn(2)-C6 fungal-type" evidence="5">
    <location>
        <begin position="14"/>
        <end position="41"/>
    </location>
</feature>
<organism evidence="6 7">
    <name type="scientific">Oidiodendron maius (strain Zn)</name>
    <dbReference type="NCBI Taxonomy" id="913774"/>
    <lineage>
        <taxon>Eukaryota</taxon>
        <taxon>Fungi</taxon>
        <taxon>Dikarya</taxon>
        <taxon>Ascomycota</taxon>
        <taxon>Pezizomycotina</taxon>
        <taxon>Leotiomycetes</taxon>
        <taxon>Leotiomycetes incertae sedis</taxon>
        <taxon>Myxotrichaceae</taxon>
        <taxon>Oidiodendron</taxon>
    </lineage>
</organism>
<evidence type="ECO:0000259" key="5">
    <source>
        <dbReference type="PROSITE" id="PS50048"/>
    </source>
</evidence>
<dbReference type="HOGENOM" id="CLU_004083_7_1_1"/>
<evidence type="ECO:0000256" key="2">
    <source>
        <dbReference type="ARBA" id="ARBA00022723"/>
    </source>
</evidence>
<evidence type="ECO:0000313" key="6">
    <source>
        <dbReference type="EMBL" id="KIM93457.1"/>
    </source>
</evidence>
<dbReference type="GO" id="GO:0006351">
    <property type="term" value="P:DNA-templated transcription"/>
    <property type="evidence" value="ECO:0007669"/>
    <property type="project" value="InterPro"/>
</dbReference>
<dbReference type="OrthoDB" id="424974at2759"/>
<feature type="compositionally biased region" description="Pro residues" evidence="4">
    <location>
        <begin position="67"/>
        <end position="85"/>
    </location>
</feature>
<evidence type="ECO:0000256" key="3">
    <source>
        <dbReference type="ARBA" id="ARBA00023242"/>
    </source>
</evidence>
<dbReference type="PANTHER" id="PTHR31001">
    <property type="entry name" value="UNCHARACTERIZED TRANSCRIPTIONAL REGULATORY PROTEIN"/>
    <property type="match status" value="1"/>
</dbReference>
<feature type="non-terminal residue" evidence="6">
    <location>
        <position position="574"/>
    </location>
</feature>
<dbReference type="STRING" id="913774.A0A0C3CUQ4"/>
<dbReference type="Proteomes" id="UP000054321">
    <property type="component" value="Unassembled WGS sequence"/>
</dbReference>
<dbReference type="SMART" id="SM00906">
    <property type="entry name" value="Fungal_trans"/>
    <property type="match status" value="1"/>
</dbReference>
<feature type="compositionally biased region" description="Polar residues" evidence="4">
    <location>
        <begin position="122"/>
        <end position="134"/>
    </location>
</feature>
<feature type="region of interest" description="Disordered" evidence="4">
    <location>
        <begin position="50"/>
        <end position="134"/>
    </location>
</feature>
<dbReference type="InterPro" id="IPR007219">
    <property type="entry name" value="XnlR_reg_dom"/>
</dbReference>
<keyword evidence="3" id="KW-0539">Nucleus</keyword>
<comment type="subcellular location">
    <subcellularLocation>
        <location evidence="1">Nucleus</location>
    </subcellularLocation>
</comment>
<dbReference type="Pfam" id="PF00172">
    <property type="entry name" value="Zn_clus"/>
    <property type="match status" value="1"/>
</dbReference>
<keyword evidence="2" id="KW-0479">Metal-binding</keyword>
<dbReference type="GO" id="GO:0005634">
    <property type="term" value="C:nucleus"/>
    <property type="evidence" value="ECO:0007669"/>
    <property type="project" value="UniProtKB-SubCell"/>
</dbReference>
<reference evidence="6 7" key="1">
    <citation type="submission" date="2014-04" db="EMBL/GenBank/DDBJ databases">
        <authorList>
            <consortium name="DOE Joint Genome Institute"/>
            <person name="Kuo A."/>
            <person name="Martino E."/>
            <person name="Perotto S."/>
            <person name="Kohler A."/>
            <person name="Nagy L.G."/>
            <person name="Floudas D."/>
            <person name="Copeland A."/>
            <person name="Barry K.W."/>
            <person name="Cichocki N."/>
            <person name="Veneault-Fourrey C."/>
            <person name="LaButti K."/>
            <person name="Lindquist E.A."/>
            <person name="Lipzen A."/>
            <person name="Lundell T."/>
            <person name="Morin E."/>
            <person name="Murat C."/>
            <person name="Sun H."/>
            <person name="Tunlid A."/>
            <person name="Henrissat B."/>
            <person name="Grigoriev I.V."/>
            <person name="Hibbett D.S."/>
            <person name="Martin F."/>
            <person name="Nordberg H.P."/>
            <person name="Cantor M.N."/>
            <person name="Hua S.X."/>
        </authorList>
    </citation>
    <scope>NUCLEOTIDE SEQUENCE [LARGE SCALE GENOMIC DNA]</scope>
    <source>
        <strain evidence="6 7">Zn</strain>
    </source>
</reference>
<dbReference type="InterPro" id="IPR050613">
    <property type="entry name" value="Sec_Metabolite_Reg"/>
</dbReference>
<dbReference type="PROSITE" id="PS50048">
    <property type="entry name" value="ZN2_CY6_FUNGAL_2"/>
    <property type="match status" value="1"/>
</dbReference>
<evidence type="ECO:0000313" key="7">
    <source>
        <dbReference type="Proteomes" id="UP000054321"/>
    </source>
</evidence>